<evidence type="ECO:0000313" key="1">
    <source>
        <dbReference type="EMBL" id="QEG41605.1"/>
    </source>
</evidence>
<dbReference type="Gene3D" id="2.130.10.10">
    <property type="entry name" value="YVTN repeat-like/Quinoprotein amine dehydrogenase"/>
    <property type="match status" value="3"/>
</dbReference>
<dbReference type="InterPro" id="IPR015943">
    <property type="entry name" value="WD40/YVTN_repeat-like_dom_sf"/>
</dbReference>
<protein>
    <submittedName>
        <fullName evidence="1">WD40-like Beta Propeller Repeat protein</fullName>
    </submittedName>
</protein>
<organism evidence="1 2">
    <name type="scientific">Roseimaritima ulvae</name>
    <dbReference type="NCBI Taxonomy" id="980254"/>
    <lineage>
        <taxon>Bacteria</taxon>
        <taxon>Pseudomonadati</taxon>
        <taxon>Planctomycetota</taxon>
        <taxon>Planctomycetia</taxon>
        <taxon>Pirellulales</taxon>
        <taxon>Pirellulaceae</taxon>
        <taxon>Roseimaritima</taxon>
    </lineage>
</organism>
<dbReference type="PANTHER" id="PTHR19879">
    <property type="entry name" value="TRANSCRIPTION INITIATION FACTOR TFIID"/>
    <property type="match status" value="1"/>
</dbReference>
<dbReference type="AlphaFoldDB" id="A0A5B9QW38"/>
<dbReference type="InterPro" id="IPR011047">
    <property type="entry name" value="Quinoprotein_ADH-like_sf"/>
</dbReference>
<dbReference type="Pfam" id="PF00400">
    <property type="entry name" value="WD40"/>
    <property type="match status" value="1"/>
</dbReference>
<evidence type="ECO:0000313" key="2">
    <source>
        <dbReference type="Proteomes" id="UP000325286"/>
    </source>
</evidence>
<keyword evidence="2" id="KW-1185">Reference proteome</keyword>
<dbReference type="SUPFAM" id="SSF50998">
    <property type="entry name" value="Quinoprotein alcohol dehydrogenase-like"/>
    <property type="match status" value="2"/>
</dbReference>
<dbReference type="KEGG" id="rul:UC8_36300"/>
<name>A0A5B9QW38_9BACT</name>
<dbReference type="SMART" id="SM00320">
    <property type="entry name" value="WD40"/>
    <property type="match status" value="6"/>
</dbReference>
<reference evidence="1 2" key="1">
    <citation type="submission" date="2019-08" db="EMBL/GenBank/DDBJ databases">
        <title>Deep-cultivation of Planctomycetes and their phenomic and genomic characterization uncovers novel biology.</title>
        <authorList>
            <person name="Wiegand S."/>
            <person name="Jogler M."/>
            <person name="Boedeker C."/>
            <person name="Pinto D."/>
            <person name="Vollmers J."/>
            <person name="Rivas-Marin E."/>
            <person name="Kohn T."/>
            <person name="Peeters S.H."/>
            <person name="Heuer A."/>
            <person name="Rast P."/>
            <person name="Oberbeckmann S."/>
            <person name="Bunk B."/>
            <person name="Jeske O."/>
            <person name="Meyerdierks A."/>
            <person name="Storesund J.E."/>
            <person name="Kallscheuer N."/>
            <person name="Luecker S."/>
            <person name="Lage O.M."/>
            <person name="Pohl T."/>
            <person name="Merkel B.J."/>
            <person name="Hornburger P."/>
            <person name="Mueller R.-W."/>
            <person name="Bruemmer F."/>
            <person name="Labrenz M."/>
            <person name="Spormann A.M."/>
            <person name="Op den Camp H."/>
            <person name="Overmann J."/>
            <person name="Amann R."/>
            <person name="Jetten M.S.M."/>
            <person name="Mascher T."/>
            <person name="Medema M.H."/>
            <person name="Devos D.P."/>
            <person name="Kaster A.-K."/>
            <person name="Ovreas L."/>
            <person name="Rohde M."/>
            <person name="Galperin M.Y."/>
            <person name="Jogler C."/>
        </authorList>
    </citation>
    <scope>NUCLEOTIDE SEQUENCE [LARGE SCALE GENOMIC DNA]</scope>
    <source>
        <strain evidence="1 2">UC8</strain>
    </source>
</reference>
<dbReference type="InterPro" id="IPR001680">
    <property type="entry name" value="WD40_rpt"/>
</dbReference>
<accession>A0A5B9QW38</accession>
<gene>
    <name evidence="1" type="ORF">UC8_36300</name>
</gene>
<dbReference type="Proteomes" id="UP000325286">
    <property type="component" value="Chromosome"/>
</dbReference>
<dbReference type="EMBL" id="CP042914">
    <property type="protein sequence ID" value="QEG41605.1"/>
    <property type="molecule type" value="Genomic_DNA"/>
</dbReference>
<sequence length="714" mass="78958">MSQTVRLSILLVGLLLAFPFLYPLSRSFFHGDASTVRPEWGATNGLAPGQSTTARQPVDRVVPSPSLVPQPDLPRPDLIVPSTEISPARAKEDWRLILHAPGSQTETFRLLVGAGGRLSVHPDKPVLVAPRGRNVQFWDLEGASVIETRRIDPSADNTLFTSARYSPDGRYIAFGSPYGPMKVLRLADDALVPISTDRSINGDRIAFHPDGQRFVAVGERTPEGGNIPNAHWVDLQSGESRPLVPDEVEVVDAAVSDDGKYIAIAETQAISIYDTASLDQQMRSPLAEKPTWVVASPDGDWIVGLADGTVRTWSSETGQFVPEANPDMGLGWVIAIDRFDDSNRFCVLTGKQKILIWDRDTGSIRFVGHHGSAHCIRAIPGERGMVTVGFNNGSRLWPMPRPQTNSEPATESQLAWSLVTVSADGSIVAAVGQYVHVWNVSNGKCLTAFEPRTRHIKDVCLSPDGSLIALVGQELKTEVWSVTQGHPVADYFDPDGENRWPETINRRSNCVRFSEDGRQLMVAEQDALRIYDVHSRQRLTELAKVARKTGTVLISMIQAMDTDSQSGRIALAHTYSIVVWDPADERVLKTVETRGPLDAEHPGVFFSNDGKRLVVGHLYRVAVYDIESGHLLDELRSHWVHGRMDEDWLVSNREGQLSWWSPATEYVPPYERTSRRPALKPLMKARGQLKDVALTDDGMLVLIDQHDKPLVYGK</sequence>
<proteinExistence type="predicted"/>
<dbReference type="PANTHER" id="PTHR19879:SF9">
    <property type="entry name" value="TRANSCRIPTION INITIATION FACTOR TFIID SUBUNIT 5"/>
    <property type="match status" value="1"/>
</dbReference>